<dbReference type="InterPro" id="IPR036259">
    <property type="entry name" value="MFS_trans_sf"/>
</dbReference>
<feature type="transmembrane region" description="Helical" evidence="8">
    <location>
        <begin position="21"/>
        <end position="48"/>
    </location>
</feature>
<feature type="transmembrane region" description="Helical" evidence="8">
    <location>
        <begin position="123"/>
        <end position="146"/>
    </location>
</feature>
<dbReference type="Gene3D" id="1.20.1250.20">
    <property type="entry name" value="MFS general substrate transporter like domains"/>
    <property type="match status" value="1"/>
</dbReference>
<evidence type="ECO:0000256" key="5">
    <source>
        <dbReference type="ARBA" id="ARBA00022989"/>
    </source>
</evidence>
<dbReference type="InterPro" id="IPR020846">
    <property type="entry name" value="MFS_dom"/>
</dbReference>
<dbReference type="SUPFAM" id="SSF103473">
    <property type="entry name" value="MFS general substrate transporter"/>
    <property type="match status" value="1"/>
</dbReference>
<accession>A0A1B8GF82</accession>
<dbReference type="AlphaFoldDB" id="A0A1B8GF82"/>
<dbReference type="NCBIfam" id="TIGR00879">
    <property type="entry name" value="SP"/>
    <property type="match status" value="1"/>
</dbReference>
<reference evidence="11" key="2">
    <citation type="journal article" date="2018" name="Nat. Commun.">
        <title>Extreme sensitivity to ultraviolet light in the fungal pathogen causing white-nose syndrome of bats.</title>
        <authorList>
            <person name="Palmer J.M."/>
            <person name="Drees K.P."/>
            <person name="Foster J.T."/>
            <person name="Lindner D.L."/>
        </authorList>
    </citation>
    <scope>NUCLEOTIDE SEQUENCE [LARGE SCALE GENOMIC DNA]</scope>
    <source>
        <strain evidence="11">UAMH 10579</strain>
    </source>
</reference>
<dbReference type="GO" id="GO:0016020">
    <property type="term" value="C:membrane"/>
    <property type="evidence" value="ECO:0007669"/>
    <property type="project" value="UniProtKB-SubCell"/>
</dbReference>
<organism evidence="10 11">
    <name type="scientific">Pseudogymnoascus verrucosus</name>
    <dbReference type="NCBI Taxonomy" id="342668"/>
    <lineage>
        <taxon>Eukaryota</taxon>
        <taxon>Fungi</taxon>
        <taxon>Dikarya</taxon>
        <taxon>Ascomycota</taxon>
        <taxon>Pezizomycotina</taxon>
        <taxon>Leotiomycetes</taxon>
        <taxon>Thelebolales</taxon>
        <taxon>Thelebolaceae</taxon>
        <taxon>Pseudogymnoascus</taxon>
    </lineage>
</organism>
<dbReference type="InterPro" id="IPR050360">
    <property type="entry name" value="MFS_Sugar_Transporters"/>
</dbReference>
<dbReference type="RefSeq" id="XP_018128214.1">
    <property type="nucleotide sequence ID" value="XM_018276642.2"/>
</dbReference>
<gene>
    <name evidence="10" type="ORF">VE01_07207</name>
</gene>
<feature type="transmembrane region" description="Helical" evidence="8">
    <location>
        <begin position="100"/>
        <end position="117"/>
    </location>
</feature>
<proteinExistence type="inferred from homology"/>
<evidence type="ECO:0000259" key="9">
    <source>
        <dbReference type="PROSITE" id="PS50850"/>
    </source>
</evidence>
<dbReference type="Proteomes" id="UP000091956">
    <property type="component" value="Unassembled WGS sequence"/>
</dbReference>
<feature type="transmembrane region" description="Helical" evidence="8">
    <location>
        <begin position="429"/>
        <end position="445"/>
    </location>
</feature>
<dbReference type="PROSITE" id="PS00217">
    <property type="entry name" value="SUGAR_TRANSPORT_2"/>
    <property type="match status" value="1"/>
</dbReference>
<keyword evidence="3 7" id="KW-0813">Transport</keyword>
<feature type="transmembrane region" description="Helical" evidence="8">
    <location>
        <begin position="327"/>
        <end position="351"/>
    </location>
</feature>
<dbReference type="PANTHER" id="PTHR48022">
    <property type="entry name" value="PLASTIDIC GLUCOSE TRANSPORTER 4"/>
    <property type="match status" value="1"/>
</dbReference>
<feature type="transmembrane region" description="Helical" evidence="8">
    <location>
        <begin position="465"/>
        <end position="484"/>
    </location>
</feature>
<dbReference type="PRINTS" id="PR00171">
    <property type="entry name" value="SUGRTRNSPORT"/>
</dbReference>
<feature type="transmembrane region" description="Helical" evidence="8">
    <location>
        <begin position="288"/>
        <end position="307"/>
    </location>
</feature>
<feature type="transmembrane region" description="Helical" evidence="8">
    <location>
        <begin position="158"/>
        <end position="180"/>
    </location>
</feature>
<comment type="subcellular location">
    <subcellularLocation>
        <location evidence="1">Membrane</location>
        <topology evidence="1">Multi-pass membrane protein</topology>
    </subcellularLocation>
</comment>
<dbReference type="PROSITE" id="PS50850">
    <property type="entry name" value="MFS"/>
    <property type="match status" value="1"/>
</dbReference>
<dbReference type="GeneID" id="28840593"/>
<evidence type="ECO:0000256" key="4">
    <source>
        <dbReference type="ARBA" id="ARBA00022692"/>
    </source>
</evidence>
<keyword evidence="5 8" id="KW-1133">Transmembrane helix</keyword>
<feature type="domain" description="Major facilitator superfamily (MFS) profile" evidence="9">
    <location>
        <begin position="24"/>
        <end position="487"/>
    </location>
</feature>
<sequence>MGFGRAEEDRPTPKEVYNLRIYILALCATMGSWMFGYNNGVIGGTIILPSFHAAFSLPAPSTPEYATITSTIVSLLQLGALVGSLLIFPLVRLSGRLPSLAIGSGLFAFGCLLQVFASGRLPYMYAGRFIGGIGLGCITVVVPMYISELSPPAIRGSLVGLYEINNQLSSLCGFFANYFVGVGVDPGTDRQWQIPIAMQVIPAGLLILAVIFILPESPLFLIQRGKIGKARIILSSIRGLPAEHRYITEEIELVASSLPQQPSGGKFRSINTILPLHLFRELLWRGNINRLIIGCLLMVGANTSGINGVNFYSPSIFRLIGFTSVNFLLLLSGFFAIAKTTGTFVGLFFFIDRFGRKFLLLISSTGIVLAFVYIGSFLTITHGSPAPGSIAGYFAMAAVYFYAVSFSLAWNGVPWVYSSEIYQPRLKELSMSITTAVQWIMQYAVARLTPVLLSSGTYNSGNVFFFLFAACTLLAAALVAKFLPETKGLTAKGMDEIFGSRYPDREGDMGESGDMQGTANGGMVVRFNSSV</sequence>
<evidence type="ECO:0000256" key="7">
    <source>
        <dbReference type="RuleBase" id="RU003346"/>
    </source>
</evidence>
<evidence type="ECO:0000256" key="6">
    <source>
        <dbReference type="ARBA" id="ARBA00023136"/>
    </source>
</evidence>
<name>A0A1B8GF82_9PEZI</name>
<keyword evidence="11" id="KW-1185">Reference proteome</keyword>
<evidence type="ECO:0000313" key="10">
    <source>
        <dbReference type="EMBL" id="OBT94481.1"/>
    </source>
</evidence>
<keyword evidence="6 8" id="KW-0472">Membrane</keyword>
<dbReference type="EMBL" id="KV460243">
    <property type="protein sequence ID" value="OBT94481.1"/>
    <property type="molecule type" value="Genomic_DNA"/>
</dbReference>
<dbReference type="InterPro" id="IPR003663">
    <property type="entry name" value="Sugar/inositol_transpt"/>
</dbReference>
<feature type="transmembrane region" description="Helical" evidence="8">
    <location>
        <begin position="192"/>
        <end position="214"/>
    </location>
</feature>
<evidence type="ECO:0000313" key="11">
    <source>
        <dbReference type="Proteomes" id="UP000091956"/>
    </source>
</evidence>
<evidence type="ECO:0000256" key="2">
    <source>
        <dbReference type="ARBA" id="ARBA00010992"/>
    </source>
</evidence>
<dbReference type="GO" id="GO:0005351">
    <property type="term" value="F:carbohydrate:proton symporter activity"/>
    <property type="evidence" value="ECO:0007669"/>
    <property type="project" value="TreeGrafter"/>
</dbReference>
<keyword evidence="4 8" id="KW-0812">Transmembrane</keyword>
<feature type="transmembrane region" description="Helical" evidence="8">
    <location>
        <begin position="390"/>
        <end position="417"/>
    </location>
</feature>
<evidence type="ECO:0000256" key="8">
    <source>
        <dbReference type="SAM" id="Phobius"/>
    </source>
</evidence>
<protein>
    <recommendedName>
        <fullName evidence="9">Major facilitator superfamily (MFS) profile domain-containing protein</fullName>
    </recommendedName>
</protein>
<evidence type="ECO:0000256" key="1">
    <source>
        <dbReference type="ARBA" id="ARBA00004141"/>
    </source>
</evidence>
<dbReference type="PROSITE" id="PS00216">
    <property type="entry name" value="SUGAR_TRANSPORT_1"/>
    <property type="match status" value="1"/>
</dbReference>
<dbReference type="InterPro" id="IPR005828">
    <property type="entry name" value="MFS_sugar_transport-like"/>
</dbReference>
<reference evidence="10 11" key="1">
    <citation type="submission" date="2016-03" db="EMBL/GenBank/DDBJ databases">
        <title>Comparative genomics of Pseudogymnoascus destructans, the fungus causing white-nose syndrome of bats.</title>
        <authorList>
            <person name="Palmer J.M."/>
            <person name="Drees K.P."/>
            <person name="Foster J.T."/>
            <person name="Lindner D.L."/>
        </authorList>
    </citation>
    <scope>NUCLEOTIDE SEQUENCE [LARGE SCALE GENOMIC DNA]</scope>
    <source>
        <strain evidence="10 11">UAMH 10579</strain>
    </source>
</reference>
<feature type="transmembrane region" description="Helical" evidence="8">
    <location>
        <begin position="358"/>
        <end position="378"/>
    </location>
</feature>
<dbReference type="InterPro" id="IPR005829">
    <property type="entry name" value="Sugar_transporter_CS"/>
</dbReference>
<dbReference type="Pfam" id="PF00083">
    <property type="entry name" value="Sugar_tr"/>
    <property type="match status" value="1"/>
</dbReference>
<comment type="similarity">
    <text evidence="2 7">Belongs to the major facilitator superfamily. Sugar transporter (TC 2.A.1.1) family.</text>
</comment>
<dbReference type="OrthoDB" id="508119at2759"/>
<dbReference type="PANTHER" id="PTHR48022:SF2">
    <property type="entry name" value="PLASTIDIC GLUCOSE TRANSPORTER 4"/>
    <property type="match status" value="1"/>
</dbReference>
<evidence type="ECO:0000256" key="3">
    <source>
        <dbReference type="ARBA" id="ARBA00022448"/>
    </source>
</evidence>
<feature type="transmembrane region" description="Helical" evidence="8">
    <location>
        <begin position="68"/>
        <end position="88"/>
    </location>
</feature>